<keyword evidence="1" id="KW-0472">Membrane</keyword>
<proteinExistence type="predicted"/>
<protein>
    <submittedName>
        <fullName evidence="2">Uncharacterized protein</fullName>
    </submittedName>
</protein>
<evidence type="ECO:0000256" key="1">
    <source>
        <dbReference type="SAM" id="Phobius"/>
    </source>
</evidence>
<name>D6PJY5_9ZZZZ</name>
<dbReference type="EMBL" id="GU943116">
    <property type="protein sequence ID" value="ADD96036.1"/>
    <property type="molecule type" value="Genomic_DNA"/>
</dbReference>
<dbReference type="AlphaFoldDB" id="D6PJY5"/>
<accession>D6PJY5</accession>
<evidence type="ECO:0000313" key="2">
    <source>
        <dbReference type="EMBL" id="ADD96036.1"/>
    </source>
</evidence>
<keyword evidence="1" id="KW-0812">Transmembrane</keyword>
<reference evidence="2" key="1">
    <citation type="journal article" date="2010" name="ISME J.">
        <title>Metagenome of the Mediterranean deep chlorophyll maximum studied by direct and fosmid library 454 pyrosequencing.</title>
        <authorList>
            <person name="Ghai R."/>
            <person name="Martin-Cuadrado A.B."/>
            <person name="Molto A.G."/>
            <person name="Heredia I.G."/>
            <person name="Cabrera R."/>
            <person name="Martin J."/>
            <person name="Verdu M."/>
            <person name="Deschamps P."/>
            <person name="Moreira D."/>
            <person name="Lopez-Garcia P."/>
            <person name="Mira A."/>
            <person name="Rodriguez-Valera F."/>
        </authorList>
    </citation>
    <scope>NUCLEOTIDE SEQUENCE</scope>
</reference>
<organism evidence="2">
    <name type="scientific">uncultured organism MedDCM-OCT-S04-C369</name>
    <dbReference type="NCBI Taxonomy" id="743614"/>
    <lineage>
        <taxon>unclassified sequences</taxon>
        <taxon>environmental samples</taxon>
    </lineage>
</organism>
<sequence length="50" mass="5502">MKTLFKAIDEMRTDIKELKSDVNKSKGGFRVLLLIGGAIASLLGFIKYNG</sequence>
<feature type="transmembrane region" description="Helical" evidence="1">
    <location>
        <begin position="27"/>
        <end position="46"/>
    </location>
</feature>
<keyword evidence="1" id="KW-1133">Transmembrane helix</keyword>